<gene>
    <name evidence="1" type="ORF">CWATWH0402_3324</name>
</gene>
<evidence type="ECO:0000313" key="1">
    <source>
        <dbReference type="EMBL" id="CCQ66047.1"/>
    </source>
</evidence>
<comment type="caution">
    <text evidence="1">The sequence shown here is derived from an EMBL/GenBank/DDBJ whole genome shotgun (WGS) entry which is preliminary data.</text>
</comment>
<organism evidence="1 2">
    <name type="scientific">Crocosphaera watsonii WH 0402</name>
    <dbReference type="NCBI Taxonomy" id="1284629"/>
    <lineage>
        <taxon>Bacteria</taxon>
        <taxon>Bacillati</taxon>
        <taxon>Cyanobacteriota</taxon>
        <taxon>Cyanophyceae</taxon>
        <taxon>Oscillatoriophycideae</taxon>
        <taxon>Chroococcales</taxon>
        <taxon>Aphanothecaceae</taxon>
        <taxon>Crocosphaera</taxon>
    </lineage>
</organism>
<accession>T2JNC3</accession>
<dbReference type="EMBL" id="CAQN01000322">
    <property type="protein sequence ID" value="CCQ66047.1"/>
    <property type="molecule type" value="Genomic_DNA"/>
</dbReference>
<sequence length="111" mass="13117">MVDSIELIERMEALRLCIRTLPPNNDIVSSTELLLVVAEKVNDWSNRSDRADSSMTGPGYLYEFADVERRTRPTRDVRRNRYRVLSRFTCQITQQGLFWQQNQDPFTFQSR</sequence>
<evidence type="ECO:0000313" key="2">
    <source>
        <dbReference type="Proteomes" id="UP000018130"/>
    </source>
</evidence>
<dbReference type="Proteomes" id="UP000018130">
    <property type="component" value="Unassembled WGS sequence"/>
</dbReference>
<name>T2JNC3_CROWT</name>
<reference evidence="1 2" key="1">
    <citation type="submission" date="2013-01" db="EMBL/GenBank/DDBJ databases">
        <authorList>
            <person name="Bench S."/>
        </authorList>
    </citation>
    <scope>NUCLEOTIDE SEQUENCE [LARGE SCALE GENOMIC DNA]</scope>
    <source>
        <strain evidence="1 2">WH 0402</strain>
    </source>
</reference>
<proteinExistence type="predicted"/>
<reference evidence="1 2" key="2">
    <citation type="submission" date="2013-09" db="EMBL/GenBank/DDBJ databases">
        <title>Whole genome comparison of six Crocosphaera watsonii strains with differing phenotypes.</title>
        <authorList>
            <person name="Bench S.R."/>
            <person name="Heller P."/>
            <person name="Frank I."/>
            <person name="Arciniega M."/>
            <person name="Shilova I.N."/>
            <person name="Zehr J.P."/>
        </authorList>
    </citation>
    <scope>NUCLEOTIDE SEQUENCE [LARGE SCALE GENOMIC DNA]</scope>
    <source>
        <strain evidence="1 2">WH 0402</strain>
    </source>
</reference>
<protein>
    <submittedName>
        <fullName evidence="1">Uncharacterized protein</fullName>
    </submittedName>
</protein>
<dbReference type="AlphaFoldDB" id="T2JNC3"/>